<proteinExistence type="predicted"/>
<reference evidence="2 3" key="1">
    <citation type="submission" date="2019-08" db="EMBL/GenBank/DDBJ databases">
        <title>Draft genome sequence of Lysobacter sp. UKS-15.</title>
        <authorList>
            <person name="Im W.-T."/>
        </authorList>
    </citation>
    <scope>NUCLEOTIDE SEQUENCE [LARGE SCALE GENOMIC DNA]</scope>
    <source>
        <strain evidence="2 3">UKS-15</strain>
    </source>
</reference>
<feature type="transmembrane region" description="Helical" evidence="1">
    <location>
        <begin position="20"/>
        <end position="38"/>
    </location>
</feature>
<keyword evidence="1" id="KW-1133">Transmembrane helix</keyword>
<sequence>MTKHLTGWTRRAGRLRRRDFLARLTAATLVFVVLFVFLERVVGFDSTLALYPPYFAVLASLFTRRLHDQARSAWWLLVPIIPVLGPVVLAWRLLLTRGTHGANQYGDDPRLRGYDYLQVAIHEPA</sequence>
<dbReference type="PANTHER" id="PTHR34980">
    <property type="entry name" value="INNER MEMBRANE PROTEIN-RELATED-RELATED"/>
    <property type="match status" value="1"/>
</dbReference>
<keyword evidence="1" id="KW-0472">Membrane</keyword>
<protein>
    <submittedName>
        <fullName evidence="2">DUF805 domain-containing protein</fullName>
    </submittedName>
</protein>
<evidence type="ECO:0000313" key="2">
    <source>
        <dbReference type="EMBL" id="TZF90909.1"/>
    </source>
</evidence>
<dbReference type="AlphaFoldDB" id="A0A5D8Z7W4"/>
<keyword evidence="1" id="KW-0812">Transmembrane</keyword>
<dbReference type="OrthoDB" id="9812349at2"/>
<dbReference type="InterPro" id="IPR008523">
    <property type="entry name" value="DUF805"/>
</dbReference>
<dbReference type="PANTHER" id="PTHR34980:SF2">
    <property type="entry name" value="INNER MEMBRANE PROTEIN YHAH-RELATED"/>
    <property type="match status" value="1"/>
</dbReference>
<dbReference type="EMBL" id="VTRV01000022">
    <property type="protein sequence ID" value="TZF90909.1"/>
    <property type="molecule type" value="Genomic_DNA"/>
</dbReference>
<organism evidence="2 3">
    <name type="scientific">Cognatilysobacter lacus</name>
    <dbReference type="NCBI Taxonomy" id="1643323"/>
    <lineage>
        <taxon>Bacteria</taxon>
        <taxon>Pseudomonadati</taxon>
        <taxon>Pseudomonadota</taxon>
        <taxon>Gammaproteobacteria</taxon>
        <taxon>Lysobacterales</taxon>
        <taxon>Lysobacteraceae</taxon>
        <taxon>Cognatilysobacter</taxon>
    </lineage>
</organism>
<gene>
    <name evidence="2" type="ORF">FW784_03380</name>
</gene>
<dbReference type="GO" id="GO:0005886">
    <property type="term" value="C:plasma membrane"/>
    <property type="evidence" value="ECO:0007669"/>
    <property type="project" value="TreeGrafter"/>
</dbReference>
<evidence type="ECO:0000313" key="3">
    <source>
        <dbReference type="Proteomes" id="UP000323164"/>
    </source>
</evidence>
<evidence type="ECO:0000256" key="1">
    <source>
        <dbReference type="SAM" id="Phobius"/>
    </source>
</evidence>
<dbReference type="Pfam" id="PF05656">
    <property type="entry name" value="DUF805"/>
    <property type="match status" value="1"/>
</dbReference>
<name>A0A5D8Z7W4_9GAMM</name>
<comment type="caution">
    <text evidence="2">The sequence shown here is derived from an EMBL/GenBank/DDBJ whole genome shotgun (WGS) entry which is preliminary data.</text>
</comment>
<feature type="transmembrane region" description="Helical" evidence="1">
    <location>
        <begin position="74"/>
        <end position="94"/>
    </location>
</feature>
<accession>A0A5D8Z7W4</accession>
<keyword evidence="3" id="KW-1185">Reference proteome</keyword>
<dbReference type="RefSeq" id="WP_149351956.1">
    <property type="nucleotide sequence ID" value="NZ_VTRV01000022.1"/>
</dbReference>
<dbReference type="Proteomes" id="UP000323164">
    <property type="component" value="Unassembled WGS sequence"/>
</dbReference>